<evidence type="ECO:0000256" key="1">
    <source>
        <dbReference type="SAM" id="MobiDB-lite"/>
    </source>
</evidence>
<keyword evidence="2" id="KW-1133">Transmembrane helix</keyword>
<dbReference type="RefSeq" id="WP_083095608.1">
    <property type="nucleotide sequence ID" value="NZ_AP022590.1"/>
</dbReference>
<evidence type="ECO:0000256" key="2">
    <source>
        <dbReference type="SAM" id="Phobius"/>
    </source>
</evidence>
<feature type="region of interest" description="Disordered" evidence="1">
    <location>
        <begin position="107"/>
        <end position="126"/>
    </location>
</feature>
<evidence type="ECO:0000313" key="3">
    <source>
        <dbReference type="EMBL" id="ORB05270.1"/>
    </source>
</evidence>
<dbReference type="AlphaFoldDB" id="A0A1X0FVE4"/>
<feature type="transmembrane region" description="Helical" evidence="2">
    <location>
        <begin position="38"/>
        <end position="56"/>
    </location>
</feature>
<protein>
    <submittedName>
        <fullName evidence="3">Uncharacterized protein</fullName>
    </submittedName>
</protein>
<dbReference type="Proteomes" id="UP000192760">
    <property type="component" value="Unassembled WGS sequence"/>
</dbReference>
<comment type="caution">
    <text evidence="3">The sequence shown here is derived from an EMBL/GenBank/DDBJ whole genome shotgun (WGS) entry which is preliminary data.</text>
</comment>
<organism evidence="3 4">
    <name type="scientific">Mycobacterium mantenii</name>
    <dbReference type="NCBI Taxonomy" id="560555"/>
    <lineage>
        <taxon>Bacteria</taxon>
        <taxon>Bacillati</taxon>
        <taxon>Actinomycetota</taxon>
        <taxon>Actinomycetes</taxon>
        <taxon>Mycobacteriales</taxon>
        <taxon>Mycobacteriaceae</taxon>
        <taxon>Mycobacterium</taxon>
        <taxon>Mycobacterium avium complex (MAC)</taxon>
    </lineage>
</organism>
<evidence type="ECO:0000313" key="4">
    <source>
        <dbReference type="Proteomes" id="UP000192760"/>
    </source>
</evidence>
<reference evidence="3 4" key="1">
    <citation type="submission" date="2017-02" db="EMBL/GenBank/DDBJ databases">
        <title>The new phylogeny of genus Mycobacterium.</title>
        <authorList>
            <person name="Tortoli E."/>
            <person name="Trovato A."/>
            <person name="Cirillo D.M."/>
        </authorList>
    </citation>
    <scope>NUCLEOTIDE SEQUENCE [LARGE SCALE GENOMIC DNA]</scope>
    <source>
        <strain evidence="3 4">DSM 45255</strain>
    </source>
</reference>
<proteinExistence type="predicted"/>
<keyword evidence="2" id="KW-0472">Membrane</keyword>
<gene>
    <name evidence="3" type="ORF">BST30_14920</name>
</gene>
<keyword evidence="2" id="KW-0812">Transmembrane</keyword>
<sequence>MGRRLALFLLGAAWMIDGALMALNPPPHDVRKAAALPFIGWVTMAFGVYIAIKVLYPPDIADTGNPPRHASGEEHSVRDSVKVVSRHGVPRAVASPSGMASIGAVVARRHGNRHPGPGAGRDTAGT</sequence>
<accession>A0A1X0FVE4</accession>
<dbReference type="EMBL" id="MVHW01000015">
    <property type="protein sequence ID" value="ORB05270.1"/>
    <property type="molecule type" value="Genomic_DNA"/>
</dbReference>
<name>A0A1X0FVE4_MYCNT</name>